<dbReference type="OrthoDB" id="10019544at2"/>
<feature type="compositionally biased region" description="Basic and acidic residues" evidence="1">
    <location>
        <begin position="144"/>
        <end position="155"/>
    </location>
</feature>
<dbReference type="AlphaFoldDB" id="A0A5C6APE4"/>
<feature type="chain" id="PRO_5022872359" description="Secreted protein" evidence="2">
    <location>
        <begin position="29"/>
        <end position="302"/>
    </location>
</feature>
<feature type="region of interest" description="Disordered" evidence="1">
    <location>
        <begin position="24"/>
        <end position="64"/>
    </location>
</feature>
<evidence type="ECO:0000256" key="2">
    <source>
        <dbReference type="SAM" id="SignalP"/>
    </source>
</evidence>
<sequence precursor="true">MTILRSSMLALSGIALTLSFTTAPDVSAQDTSRNQTQKNSRQQDRSDGSSVQPHGHDDAKSKHQAQIPEMLQDLDLKDQQKEQIRTKMSEFNNRSRQALQKYNRKHLEAVELEAAWVAAVRNTLSEEDQQTFDRNRQTMSKKNAMKEGRAKRSSDTKSASNRDSQDSKKQYAKKDKSQEQRSADSDALSQSRDSNSNRQSSDSQQSDSGNQEGFWVVTVTSPVIYMEGTNSTQEQKSECDKMCQQFSQRIEKAWSETHELHHKLVMIEAERLMAIEKILTDDQLKQLEQNRNGSNDLAASTR</sequence>
<protein>
    <recommendedName>
        <fullName evidence="5">Secreted protein</fullName>
    </recommendedName>
</protein>
<evidence type="ECO:0000313" key="4">
    <source>
        <dbReference type="Proteomes" id="UP000320176"/>
    </source>
</evidence>
<reference evidence="3 4" key="1">
    <citation type="submission" date="2019-02" db="EMBL/GenBank/DDBJ databases">
        <title>Deep-cultivation of Planctomycetes and their phenomic and genomic characterization uncovers novel biology.</title>
        <authorList>
            <person name="Wiegand S."/>
            <person name="Jogler M."/>
            <person name="Boedeker C."/>
            <person name="Pinto D."/>
            <person name="Vollmers J."/>
            <person name="Rivas-Marin E."/>
            <person name="Kohn T."/>
            <person name="Peeters S.H."/>
            <person name="Heuer A."/>
            <person name="Rast P."/>
            <person name="Oberbeckmann S."/>
            <person name="Bunk B."/>
            <person name="Jeske O."/>
            <person name="Meyerdierks A."/>
            <person name="Storesund J.E."/>
            <person name="Kallscheuer N."/>
            <person name="Luecker S."/>
            <person name="Lage O.M."/>
            <person name="Pohl T."/>
            <person name="Merkel B.J."/>
            <person name="Hornburger P."/>
            <person name="Mueller R.-W."/>
            <person name="Bruemmer F."/>
            <person name="Labrenz M."/>
            <person name="Spormann A.M."/>
            <person name="Op Den Camp H."/>
            <person name="Overmann J."/>
            <person name="Amann R."/>
            <person name="Jetten M.S.M."/>
            <person name="Mascher T."/>
            <person name="Medema M.H."/>
            <person name="Devos D.P."/>
            <person name="Kaster A.-K."/>
            <person name="Ovreas L."/>
            <person name="Rohde M."/>
            <person name="Galperin M.Y."/>
            <person name="Jogler C."/>
        </authorList>
    </citation>
    <scope>NUCLEOTIDE SEQUENCE [LARGE SCALE GENOMIC DNA]</scope>
    <source>
        <strain evidence="3 4">Pla52n</strain>
    </source>
</reference>
<keyword evidence="4" id="KW-1185">Reference proteome</keyword>
<comment type="caution">
    <text evidence="3">The sequence shown here is derived from an EMBL/GenBank/DDBJ whole genome shotgun (WGS) entry which is preliminary data.</text>
</comment>
<dbReference type="Proteomes" id="UP000320176">
    <property type="component" value="Unassembled WGS sequence"/>
</dbReference>
<gene>
    <name evidence="3" type="ORF">Pla52n_45210</name>
</gene>
<dbReference type="EMBL" id="SJPN01000005">
    <property type="protein sequence ID" value="TWU01149.1"/>
    <property type="molecule type" value="Genomic_DNA"/>
</dbReference>
<evidence type="ECO:0000256" key="1">
    <source>
        <dbReference type="SAM" id="MobiDB-lite"/>
    </source>
</evidence>
<feature type="region of interest" description="Disordered" evidence="1">
    <location>
        <begin position="128"/>
        <end position="213"/>
    </location>
</feature>
<feature type="compositionally biased region" description="Low complexity" evidence="1">
    <location>
        <begin position="189"/>
        <end position="208"/>
    </location>
</feature>
<feature type="compositionally biased region" description="Basic and acidic residues" evidence="1">
    <location>
        <begin position="163"/>
        <end position="184"/>
    </location>
</feature>
<dbReference type="RefSeq" id="WP_146521625.1">
    <property type="nucleotide sequence ID" value="NZ_SJPN01000005.1"/>
</dbReference>
<evidence type="ECO:0000313" key="3">
    <source>
        <dbReference type="EMBL" id="TWU01149.1"/>
    </source>
</evidence>
<feature type="signal peptide" evidence="2">
    <location>
        <begin position="1"/>
        <end position="28"/>
    </location>
</feature>
<keyword evidence="2" id="KW-0732">Signal</keyword>
<accession>A0A5C6APE4</accession>
<organism evidence="3 4">
    <name type="scientific">Stieleria varia</name>
    <dbReference type="NCBI Taxonomy" id="2528005"/>
    <lineage>
        <taxon>Bacteria</taxon>
        <taxon>Pseudomonadati</taxon>
        <taxon>Planctomycetota</taxon>
        <taxon>Planctomycetia</taxon>
        <taxon>Pirellulales</taxon>
        <taxon>Pirellulaceae</taxon>
        <taxon>Stieleria</taxon>
    </lineage>
</organism>
<evidence type="ECO:0008006" key="5">
    <source>
        <dbReference type="Google" id="ProtNLM"/>
    </source>
</evidence>
<feature type="compositionally biased region" description="Polar residues" evidence="1">
    <location>
        <begin position="24"/>
        <end position="40"/>
    </location>
</feature>
<name>A0A5C6APE4_9BACT</name>
<proteinExistence type="predicted"/>